<organism evidence="13 14">
    <name type="scientific">Enteractinococcus coprophilus</name>
    <dbReference type="NCBI Taxonomy" id="1027633"/>
    <lineage>
        <taxon>Bacteria</taxon>
        <taxon>Bacillati</taxon>
        <taxon>Actinomycetota</taxon>
        <taxon>Actinomycetes</taxon>
        <taxon>Micrococcales</taxon>
        <taxon>Micrococcaceae</taxon>
    </lineage>
</organism>
<dbReference type="PANTHER" id="PTHR48020:SF12">
    <property type="entry name" value="PROTON MYO-INOSITOL COTRANSPORTER"/>
    <property type="match status" value="1"/>
</dbReference>
<protein>
    <submittedName>
        <fullName evidence="13">Sugar porter (SP) family MFS transporter</fullName>
    </submittedName>
</protein>
<name>A0A543AGK5_9MICC</name>
<dbReference type="GO" id="GO:0005886">
    <property type="term" value="C:plasma membrane"/>
    <property type="evidence" value="ECO:0007669"/>
    <property type="project" value="UniProtKB-SubCell"/>
</dbReference>
<evidence type="ECO:0000256" key="11">
    <source>
        <dbReference type="SAM" id="Phobius"/>
    </source>
</evidence>
<evidence type="ECO:0000259" key="12">
    <source>
        <dbReference type="PROSITE" id="PS50850"/>
    </source>
</evidence>
<keyword evidence="5" id="KW-0762">Sugar transport</keyword>
<keyword evidence="6 11" id="KW-0812">Transmembrane</keyword>
<comment type="similarity">
    <text evidence="2 9">Belongs to the major facilitator superfamily. Sugar transporter (TC 2.A.1.1) family.</text>
</comment>
<evidence type="ECO:0000313" key="13">
    <source>
        <dbReference type="EMBL" id="TQL71709.1"/>
    </source>
</evidence>
<dbReference type="FunFam" id="1.20.1250.20:FF:000218">
    <property type="entry name" value="facilitated trehalose transporter Tret1"/>
    <property type="match status" value="1"/>
</dbReference>
<dbReference type="AlphaFoldDB" id="A0A543AGK5"/>
<feature type="compositionally biased region" description="Basic and acidic residues" evidence="10">
    <location>
        <begin position="238"/>
        <end position="254"/>
    </location>
</feature>
<accession>A0A543AGK5</accession>
<dbReference type="GO" id="GO:0022857">
    <property type="term" value="F:transmembrane transporter activity"/>
    <property type="evidence" value="ECO:0007669"/>
    <property type="project" value="InterPro"/>
</dbReference>
<evidence type="ECO:0000256" key="8">
    <source>
        <dbReference type="ARBA" id="ARBA00023136"/>
    </source>
</evidence>
<keyword evidence="4" id="KW-1003">Cell membrane</keyword>
<dbReference type="Gene3D" id="1.20.1250.20">
    <property type="entry name" value="MFS general substrate transporter like domains"/>
    <property type="match status" value="1"/>
</dbReference>
<dbReference type="OrthoDB" id="4008739at2"/>
<sequence>MTSNETMPEPSDSMPKKGLRKVRAWGLWINLATFLIGYATGVIAGALLYIREDMELDSGQQGLVTSILLLGAMAGAMATGNLAERFGRKKMLLTAGVLFAVGFSLAALASGFWLLFFGRILMGLGVGVGSALVPTYLGEISPAQIRGWMLTLNQLLQTVGMLVAYVVNLIFAANGNWRAMFWVGAVPAVVLALIAMRLPESPSWLITKGRIDDAKKMLGSVAGEERADEMIAHQQQQADERRRERGDSTPEKSGWRGLLTRRVRPGLIVAVGLAILQQIVGINTVLYFAPTIMEQTGLSAANSIIYSVIIGAVNLGMTIVSLRLIDRAGRRPLLMISLIGMGISVAVLGLAFLFELSSIVMLICMLVYVSSFAVGMGPVFWVILGEVFPSDHQAEGSGAGSTMSWLSNFAVSTAFLPVVGLVGTGPVFLIFAVISVIGLIFVYRRVPETKGRNFDEIEPDLQARAYGSAKS</sequence>
<dbReference type="PROSITE" id="PS00217">
    <property type="entry name" value="SUGAR_TRANSPORT_2"/>
    <property type="match status" value="1"/>
</dbReference>
<evidence type="ECO:0000256" key="7">
    <source>
        <dbReference type="ARBA" id="ARBA00022989"/>
    </source>
</evidence>
<dbReference type="SUPFAM" id="SSF103473">
    <property type="entry name" value="MFS general substrate transporter"/>
    <property type="match status" value="1"/>
</dbReference>
<evidence type="ECO:0000256" key="5">
    <source>
        <dbReference type="ARBA" id="ARBA00022597"/>
    </source>
</evidence>
<dbReference type="Pfam" id="PF00083">
    <property type="entry name" value="Sugar_tr"/>
    <property type="match status" value="1"/>
</dbReference>
<dbReference type="EMBL" id="VFOU01000003">
    <property type="protein sequence ID" value="TQL71709.1"/>
    <property type="molecule type" value="Genomic_DNA"/>
</dbReference>
<dbReference type="PROSITE" id="PS00216">
    <property type="entry name" value="SUGAR_TRANSPORT_1"/>
    <property type="match status" value="2"/>
</dbReference>
<evidence type="ECO:0000256" key="2">
    <source>
        <dbReference type="ARBA" id="ARBA00010992"/>
    </source>
</evidence>
<dbReference type="InterPro" id="IPR050814">
    <property type="entry name" value="Myo-inositol_Transporter"/>
</dbReference>
<keyword evidence="8 11" id="KW-0472">Membrane</keyword>
<dbReference type="InterPro" id="IPR036259">
    <property type="entry name" value="MFS_trans_sf"/>
</dbReference>
<dbReference type="InterPro" id="IPR020846">
    <property type="entry name" value="MFS_dom"/>
</dbReference>
<evidence type="ECO:0000256" key="10">
    <source>
        <dbReference type="SAM" id="MobiDB-lite"/>
    </source>
</evidence>
<comment type="subcellular location">
    <subcellularLocation>
        <location evidence="1">Cell membrane</location>
        <topology evidence="1">Multi-pass membrane protein</topology>
    </subcellularLocation>
</comment>
<dbReference type="PANTHER" id="PTHR48020">
    <property type="entry name" value="PROTON MYO-INOSITOL COTRANSPORTER"/>
    <property type="match status" value="1"/>
</dbReference>
<feature type="transmembrane region" description="Helical" evidence="11">
    <location>
        <begin position="179"/>
        <end position="198"/>
    </location>
</feature>
<keyword evidence="14" id="KW-1185">Reference proteome</keyword>
<dbReference type="NCBIfam" id="TIGR00879">
    <property type="entry name" value="SP"/>
    <property type="match status" value="1"/>
</dbReference>
<dbReference type="PROSITE" id="PS50850">
    <property type="entry name" value="MFS"/>
    <property type="match status" value="1"/>
</dbReference>
<feature type="domain" description="Major facilitator superfamily (MFS) profile" evidence="12">
    <location>
        <begin position="25"/>
        <end position="450"/>
    </location>
</feature>
<feature type="transmembrane region" description="Helical" evidence="11">
    <location>
        <begin position="332"/>
        <end position="353"/>
    </location>
</feature>
<feature type="transmembrane region" description="Helical" evidence="11">
    <location>
        <begin position="304"/>
        <end position="325"/>
    </location>
</feature>
<feature type="transmembrane region" description="Helical" evidence="11">
    <location>
        <begin position="359"/>
        <end position="384"/>
    </location>
</feature>
<evidence type="ECO:0000256" key="6">
    <source>
        <dbReference type="ARBA" id="ARBA00022692"/>
    </source>
</evidence>
<feature type="transmembrane region" description="Helical" evidence="11">
    <location>
        <begin position="428"/>
        <end position="446"/>
    </location>
</feature>
<reference evidence="13 14" key="1">
    <citation type="submission" date="2019-06" db="EMBL/GenBank/DDBJ databases">
        <title>Sequencing the genomes of 1000 actinobacteria strains.</title>
        <authorList>
            <person name="Klenk H.-P."/>
        </authorList>
    </citation>
    <scope>NUCLEOTIDE SEQUENCE [LARGE SCALE GENOMIC DNA]</scope>
    <source>
        <strain evidence="13 14">DSM 24083</strain>
    </source>
</reference>
<dbReference type="InterPro" id="IPR005828">
    <property type="entry name" value="MFS_sugar_transport-like"/>
</dbReference>
<feature type="transmembrane region" description="Helical" evidence="11">
    <location>
        <begin position="24"/>
        <end position="50"/>
    </location>
</feature>
<evidence type="ECO:0000313" key="14">
    <source>
        <dbReference type="Proteomes" id="UP000319746"/>
    </source>
</evidence>
<dbReference type="PRINTS" id="PR00171">
    <property type="entry name" value="SUGRTRNSPORT"/>
</dbReference>
<comment type="caution">
    <text evidence="13">The sequence shown here is derived from an EMBL/GenBank/DDBJ whole genome shotgun (WGS) entry which is preliminary data.</text>
</comment>
<feature type="transmembrane region" description="Helical" evidence="11">
    <location>
        <begin position="62"/>
        <end position="80"/>
    </location>
</feature>
<feature type="region of interest" description="Disordered" evidence="10">
    <location>
        <begin position="230"/>
        <end position="254"/>
    </location>
</feature>
<feature type="transmembrane region" description="Helical" evidence="11">
    <location>
        <begin position="150"/>
        <end position="173"/>
    </location>
</feature>
<dbReference type="InterPro" id="IPR005829">
    <property type="entry name" value="Sugar_transporter_CS"/>
</dbReference>
<gene>
    <name evidence="13" type="ORF">FB556_2204</name>
</gene>
<proteinExistence type="inferred from homology"/>
<feature type="transmembrane region" description="Helical" evidence="11">
    <location>
        <begin position="92"/>
        <end position="114"/>
    </location>
</feature>
<evidence type="ECO:0000256" key="4">
    <source>
        <dbReference type="ARBA" id="ARBA00022475"/>
    </source>
</evidence>
<evidence type="ECO:0000256" key="3">
    <source>
        <dbReference type="ARBA" id="ARBA00022448"/>
    </source>
</evidence>
<keyword evidence="3 9" id="KW-0813">Transport</keyword>
<dbReference type="Proteomes" id="UP000319746">
    <property type="component" value="Unassembled WGS sequence"/>
</dbReference>
<evidence type="ECO:0000256" key="9">
    <source>
        <dbReference type="RuleBase" id="RU003346"/>
    </source>
</evidence>
<keyword evidence="7 11" id="KW-1133">Transmembrane helix</keyword>
<evidence type="ECO:0000256" key="1">
    <source>
        <dbReference type="ARBA" id="ARBA00004651"/>
    </source>
</evidence>
<feature type="transmembrane region" description="Helical" evidence="11">
    <location>
        <begin position="266"/>
        <end position="289"/>
    </location>
</feature>
<dbReference type="InterPro" id="IPR003663">
    <property type="entry name" value="Sugar/inositol_transpt"/>
</dbReference>